<evidence type="ECO:0000259" key="3">
    <source>
        <dbReference type="PROSITE" id="PS51154"/>
    </source>
</evidence>
<feature type="compositionally biased region" description="Low complexity" evidence="2">
    <location>
        <begin position="392"/>
        <end position="402"/>
    </location>
</feature>
<dbReference type="PANTHER" id="PTHR12521">
    <property type="entry name" value="PROTEIN C6ORF130"/>
    <property type="match status" value="1"/>
</dbReference>
<feature type="compositionally biased region" description="Basic and acidic residues" evidence="2">
    <location>
        <begin position="405"/>
        <end position="457"/>
    </location>
</feature>
<feature type="coiled-coil region" evidence="1">
    <location>
        <begin position="112"/>
        <end position="139"/>
    </location>
</feature>
<accession>A0A1B6MLY0</accession>
<name>A0A1B6MLY0_9HEMI</name>
<dbReference type="EMBL" id="GEBQ01003027">
    <property type="protein sequence ID" value="JAT36950.1"/>
    <property type="molecule type" value="Transcribed_RNA"/>
</dbReference>
<feature type="non-terminal residue" evidence="4">
    <location>
        <position position="1"/>
    </location>
</feature>
<feature type="region of interest" description="Disordered" evidence="2">
    <location>
        <begin position="215"/>
        <end position="258"/>
    </location>
</feature>
<feature type="compositionally biased region" description="Polar residues" evidence="2">
    <location>
        <begin position="340"/>
        <end position="354"/>
    </location>
</feature>
<reference evidence="4" key="1">
    <citation type="submission" date="2015-11" db="EMBL/GenBank/DDBJ databases">
        <title>De novo transcriptome assembly of four potential Pierce s Disease insect vectors from Arizona vineyards.</title>
        <authorList>
            <person name="Tassone E.E."/>
        </authorList>
    </citation>
    <scope>NUCLEOTIDE SEQUENCE</scope>
</reference>
<dbReference type="CDD" id="cd02901">
    <property type="entry name" value="Macro_Poa1p-like"/>
    <property type="match status" value="1"/>
</dbReference>
<dbReference type="InterPro" id="IPR050892">
    <property type="entry name" value="ADP-ribose_metab_enzymes"/>
</dbReference>
<dbReference type="InterPro" id="IPR002589">
    <property type="entry name" value="Macro_dom"/>
</dbReference>
<dbReference type="GO" id="GO:0140291">
    <property type="term" value="P:peptidyl-glutamate ADP-deribosylation"/>
    <property type="evidence" value="ECO:0007669"/>
    <property type="project" value="TreeGrafter"/>
</dbReference>
<evidence type="ECO:0000313" key="4">
    <source>
        <dbReference type="EMBL" id="JAT36950.1"/>
    </source>
</evidence>
<dbReference type="SMART" id="SM00506">
    <property type="entry name" value="A1pp"/>
    <property type="match status" value="1"/>
</dbReference>
<keyword evidence="1" id="KW-0175">Coiled coil</keyword>
<feature type="domain" description="Macro" evidence="3">
    <location>
        <begin position="513"/>
        <end position="670"/>
    </location>
</feature>
<dbReference type="SUPFAM" id="SSF52949">
    <property type="entry name" value="Macro domain-like"/>
    <property type="match status" value="1"/>
</dbReference>
<feature type="compositionally biased region" description="Polar residues" evidence="2">
    <location>
        <begin position="223"/>
        <end position="232"/>
    </location>
</feature>
<gene>
    <name evidence="4" type="ORF">g.42618</name>
</gene>
<evidence type="ECO:0000256" key="2">
    <source>
        <dbReference type="SAM" id="MobiDB-lite"/>
    </source>
</evidence>
<dbReference type="PROSITE" id="PS51154">
    <property type="entry name" value="MACRO"/>
    <property type="match status" value="1"/>
</dbReference>
<dbReference type="AlphaFoldDB" id="A0A1B6MLY0"/>
<dbReference type="PANTHER" id="PTHR12521:SF0">
    <property type="entry name" value="ADP-RIBOSE GLYCOHYDROLASE OARD1"/>
    <property type="match status" value="1"/>
</dbReference>
<proteinExistence type="predicted"/>
<dbReference type="Gene3D" id="3.40.220.10">
    <property type="entry name" value="Leucine Aminopeptidase, subunit E, domain 1"/>
    <property type="match status" value="1"/>
</dbReference>
<feature type="compositionally biased region" description="Basic and acidic residues" evidence="2">
    <location>
        <begin position="477"/>
        <end position="506"/>
    </location>
</feature>
<feature type="compositionally biased region" description="Basic and acidic residues" evidence="2">
    <location>
        <begin position="296"/>
        <end position="308"/>
    </location>
</feature>
<evidence type="ECO:0000256" key="1">
    <source>
        <dbReference type="SAM" id="Coils"/>
    </source>
</evidence>
<organism evidence="4">
    <name type="scientific">Graphocephala atropunctata</name>
    <dbReference type="NCBI Taxonomy" id="36148"/>
    <lineage>
        <taxon>Eukaryota</taxon>
        <taxon>Metazoa</taxon>
        <taxon>Ecdysozoa</taxon>
        <taxon>Arthropoda</taxon>
        <taxon>Hexapoda</taxon>
        <taxon>Insecta</taxon>
        <taxon>Pterygota</taxon>
        <taxon>Neoptera</taxon>
        <taxon>Paraneoptera</taxon>
        <taxon>Hemiptera</taxon>
        <taxon>Auchenorrhyncha</taxon>
        <taxon>Membracoidea</taxon>
        <taxon>Cicadellidae</taxon>
        <taxon>Cicadellinae</taxon>
        <taxon>Cicadellini</taxon>
        <taxon>Graphocephala</taxon>
    </lineage>
</organism>
<feature type="compositionally biased region" description="Basic and acidic residues" evidence="2">
    <location>
        <begin position="318"/>
        <end position="333"/>
    </location>
</feature>
<sequence length="849" mass="96750">YNYSSYSQPHSLPSAEQVQYHQYAPVPPPCFLPTPGLYCEPTVYMNPPTPPLTVNPALPVIPTKKQQYNSRDQVLRCANCMHRNSLLESELFSKDNAILMLTNENNALKLEDSTQKQEINSLKERIGELTQELEKINSLMTVSDVDVTGALDPTGDGSVSGKLHKLSPEAVDFIPKKTDSVDSKTTDVPVVSAKVIDELVVEYQAEDYQLEELVKTEPESVPDSPSENNNPYMTGPPVKPEVLVPQEPISGDDTQPVSDLQQETPAVAVKQTWADSSSNAVKSEVASGEWEEEQEGKEKDSLKIKSQEPEINTQMDTRQNRTGDRQPHNDQRGVRHNHQRYNNQRKNYHQSNQPIPGRGRGTRCNNQDNYGDRLPNYNKNDRGSFSNNFTKNHNQQQNRNNQSLRHGDDDFKESSWREGNNSRDGRDSPQDSNIGKDSKDGLPIRDRRWETKSRMGARDGNVSRPHDNHPPSTQWRSNEDSSGHSRYQDQKRTEKNDSREEVRLKDYNQNNGGFNNNRKRYPRSIVQEVSGDLFSAPEDVSLAHCVARDFRMGSGIAVKFKSEFKRVPELMDQNVDVGGCAYLKHNNRYIFYMVTKPVSNSKPWYNTVESSLKAMRDLCSRFEVTKLAMPRIACGLDRLEWNKVKRLIDDVFQDVNIQITVYDFNVEGLPEAEGNKPPLSGVSVKYNVMDLLTIDPQTGILILGTEDGYMDSATTHLATKWNFINEYKKSNKNVGKVWRSEYSDNYFIYSLIIAKTAKDKILFSNVEECCRDLVRWLRKDGFEFLGLQVAVEWNAVDNTFTEKIVTLLRNTLPKSIKQLWVCYREASDDVHDMHGKQATTPKQSTFQNQ</sequence>
<dbReference type="InterPro" id="IPR043472">
    <property type="entry name" value="Macro_dom-like"/>
</dbReference>
<feature type="region of interest" description="Disordered" evidence="2">
    <location>
        <begin position="270"/>
        <end position="519"/>
    </location>
</feature>
<protein>
    <recommendedName>
        <fullName evidence="3">Macro domain-containing protein</fullName>
    </recommendedName>
</protein>